<keyword evidence="2" id="KW-1185">Reference proteome</keyword>
<reference evidence="1 2" key="1">
    <citation type="submission" date="2017-04" db="EMBL/GenBank/DDBJ databases">
        <title>Draft genome sequence of Tuber borchii Vittad., a whitish edible truffle.</title>
        <authorList>
            <consortium name="DOE Joint Genome Institute"/>
            <person name="Murat C."/>
            <person name="Kuo A."/>
            <person name="Barry K.W."/>
            <person name="Clum A."/>
            <person name="Dockter R.B."/>
            <person name="Fauchery L."/>
            <person name="Iotti M."/>
            <person name="Kohler A."/>
            <person name="Labutti K."/>
            <person name="Lindquist E.A."/>
            <person name="Lipzen A."/>
            <person name="Ohm R.A."/>
            <person name="Wang M."/>
            <person name="Grigoriev I.V."/>
            <person name="Zambonelli A."/>
            <person name="Martin F.M."/>
        </authorList>
    </citation>
    <scope>NUCLEOTIDE SEQUENCE [LARGE SCALE GENOMIC DNA]</scope>
    <source>
        <strain evidence="1 2">Tbo3840</strain>
    </source>
</reference>
<accession>A0A2T7A427</accession>
<dbReference type="Proteomes" id="UP000244722">
    <property type="component" value="Unassembled WGS sequence"/>
</dbReference>
<comment type="caution">
    <text evidence="1">The sequence shown here is derived from an EMBL/GenBank/DDBJ whole genome shotgun (WGS) entry which is preliminary data.</text>
</comment>
<dbReference type="EMBL" id="NESQ01000027">
    <property type="protein sequence ID" value="PUU82479.1"/>
    <property type="molecule type" value="Genomic_DNA"/>
</dbReference>
<proteinExistence type="predicted"/>
<name>A0A2T7A427_TUBBO</name>
<sequence>MSYLAGPAVLHNDGSPEVSMMSVDRILPSRPVRSSWQSPRRALQGPRPFVNTDSTRVFLYLFPHFHLRLEAPELTGLEPTRLVNNTKHTSNFFISNILSKLVLYLEELALHDLTIPISGA</sequence>
<gene>
    <name evidence="1" type="ORF">B9Z19DRAFT_1120652</name>
</gene>
<evidence type="ECO:0000313" key="2">
    <source>
        <dbReference type="Proteomes" id="UP000244722"/>
    </source>
</evidence>
<evidence type="ECO:0000313" key="1">
    <source>
        <dbReference type="EMBL" id="PUU82479.1"/>
    </source>
</evidence>
<dbReference type="AlphaFoldDB" id="A0A2T7A427"/>
<protein>
    <submittedName>
        <fullName evidence="1">Uncharacterized protein</fullName>
    </submittedName>
</protein>
<organism evidence="1 2">
    <name type="scientific">Tuber borchii</name>
    <name type="common">White truffle</name>
    <dbReference type="NCBI Taxonomy" id="42251"/>
    <lineage>
        <taxon>Eukaryota</taxon>
        <taxon>Fungi</taxon>
        <taxon>Dikarya</taxon>
        <taxon>Ascomycota</taxon>
        <taxon>Pezizomycotina</taxon>
        <taxon>Pezizomycetes</taxon>
        <taxon>Pezizales</taxon>
        <taxon>Tuberaceae</taxon>
        <taxon>Tuber</taxon>
    </lineage>
</organism>